<dbReference type="EMBL" id="FQUU01000012">
    <property type="protein sequence ID" value="SHF52987.1"/>
    <property type="molecule type" value="Genomic_DNA"/>
</dbReference>
<dbReference type="InterPro" id="IPR050712">
    <property type="entry name" value="NAD(P)H-dep_reductase"/>
</dbReference>
<gene>
    <name evidence="2" type="ORF">SAMN02745131_02898</name>
</gene>
<dbReference type="STRING" id="1121884.SAMN02745131_02898"/>
<dbReference type="Gene3D" id="3.40.50.360">
    <property type="match status" value="1"/>
</dbReference>
<dbReference type="SUPFAM" id="SSF52218">
    <property type="entry name" value="Flavoproteins"/>
    <property type="match status" value="1"/>
</dbReference>
<accession>A0A1M5CEG1</accession>
<dbReference type="RefSeq" id="WP_072836046.1">
    <property type="nucleotide sequence ID" value="NZ_FQUU01000012.1"/>
</dbReference>
<dbReference type="GO" id="GO:0016491">
    <property type="term" value="F:oxidoreductase activity"/>
    <property type="evidence" value="ECO:0007669"/>
    <property type="project" value="InterPro"/>
</dbReference>
<dbReference type="Proteomes" id="UP000184048">
    <property type="component" value="Unassembled WGS sequence"/>
</dbReference>
<dbReference type="InterPro" id="IPR029039">
    <property type="entry name" value="Flavoprotein-like_sf"/>
</dbReference>
<dbReference type="PANTHER" id="PTHR30543">
    <property type="entry name" value="CHROMATE REDUCTASE"/>
    <property type="match status" value="1"/>
</dbReference>
<feature type="domain" description="NADPH-dependent FMN reductase-like" evidence="1">
    <location>
        <begin position="7"/>
        <end position="122"/>
    </location>
</feature>
<dbReference type="Pfam" id="PF03358">
    <property type="entry name" value="FMN_red"/>
    <property type="match status" value="1"/>
</dbReference>
<name>A0A1M5CEG1_9BACT</name>
<dbReference type="GO" id="GO:0010181">
    <property type="term" value="F:FMN binding"/>
    <property type="evidence" value="ECO:0007669"/>
    <property type="project" value="TreeGrafter"/>
</dbReference>
<evidence type="ECO:0000313" key="3">
    <source>
        <dbReference type="Proteomes" id="UP000184048"/>
    </source>
</evidence>
<dbReference type="GO" id="GO:0005829">
    <property type="term" value="C:cytosol"/>
    <property type="evidence" value="ECO:0007669"/>
    <property type="project" value="TreeGrafter"/>
</dbReference>
<dbReference type="InterPro" id="IPR005025">
    <property type="entry name" value="FMN_Rdtase-like_dom"/>
</dbReference>
<organism evidence="2 3">
    <name type="scientific">Flavisolibacter ginsengisoli DSM 18119</name>
    <dbReference type="NCBI Taxonomy" id="1121884"/>
    <lineage>
        <taxon>Bacteria</taxon>
        <taxon>Pseudomonadati</taxon>
        <taxon>Bacteroidota</taxon>
        <taxon>Chitinophagia</taxon>
        <taxon>Chitinophagales</taxon>
        <taxon>Chitinophagaceae</taxon>
        <taxon>Flavisolibacter</taxon>
    </lineage>
</organism>
<keyword evidence="3" id="KW-1185">Reference proteome</keyword>
<protein>
    <submittedName>
        <fullName evidence="2">NAD(P)H-dependent FMN reductase</fullName>
    </submittedName>
</protein>
<dbReference type="AlphaFoldDB" id="A0A1M5CEG1"/>
<dbReference type="PANTHER" id="PTHR30543:SF21">
    <property type="entry name" value="NAD(P)H-DEPENDENT FMN REDUCTASE LOT6"/>
    <property type="match status" value="1"/>
</dbReference>
<sequence>MSQKKNVFVVIGSASRHSANQKLIDYINSLTSDDWTLTIYTDLKTLPHFDPELSIDNTPASVKEFRQYIESADGVIICTPEYVFSIPSGLKNAIEWCVSTTVFSDKPVGLITASASGVKGHEEIQLIMKTIMALCTKETTLLIQGVKGKINENGEITDKETQAAITRFIAAFKEVLDKP</sequence>
<evidence type="ECO:0000313" key="2">
    <source>
        <dbReference type="EMBL" id="SHF52987.1"/>
    </source>
</evidence>
<evidence type="ECO:0000259" key="1">
    <source>
        <dbReference type="Pfam" id="PF03358"/>
    </source>
</evidence>
<proteinExistence type="predicted"/>
<dbReference type="OrthoDB" id="9812295at2"/>
<reference evidence="2 3" key="1">
    <citation type="submission" date="2016-11" db="EMBL/GenBank/DDBJ databases">
        <authorList>
            <person name="Jaros S."/>
            <person name="Januszkiewicz K."/>
            <person name="Wedrychowicz H."/>
        </authorList>
    </citation>
    <scope>NUCLEOTIDE SEQUENCE [LARGE SCALE GENOMIC DNA]</scope>
    <source>
        <strain evidence="2 3">DSM 18119</strain>
    </source>
</reference>